<dbReference type="InterPro" id="IPR011008">
    <property type="entry name" value="Dimeric_a/b-barrel"/>
</dbReference>
<accession>A0ABX9LSA7</accession>
<dbReference type="SUPFAM" id="SSF54909">
    <property type="entry name" value="Dimeric alpha+beta barrel"/>
    <property type="match status" value="1"/>
</dbReference>
<name>A0ABX9LSA7_9ACTN</name>
<proteinExistence type="inferred from homology"/>
<dbReference type="Pfam" id="PF03795">
    <property type="entry name" value="YCII"/>
    <property type="match status" value="1"/>
</dbReference>
<gene>
    <name evidence="3" type="ORF">DI270_001020</name>
</gene>
<evidence type="ECO:0000256" key="1">
    <source>
        <dbReference type="ARBA" id="ARBA00007689"/>
    </source>
</evidence>
<comment type="caution">
    <text evidence="3">The sequence shown here is derived from an EMBL/GenBank/DDBJ whole genome shotgun (WGS) entry which is preliminary data.</text>
</comment>
<keyword evidence="4" id="KW-1185">Reference proteome</keyword>
<feature type="domain" description="YCII-related" evidence="2">
    <location>
        <begin position="31"/>
        <end position="72"/>
    </location>
</feature>
<dbReference type="Proteomes" id="UP000262538">
    <property type="component" value="Unassembled WGS sequence"/>
</dbReference>
<comment type="similarity">
    <text evidence="1">Belongs to the YciI family.</text>
</comment>
<evidence type="ECO:0000313" key="4">
    <source>
        <dbReference type="Proteomes" id="UP000262538"/>
    </source>
</evidence>
<dbReference type="Gene3D" id="3.30.70.1060">
    <property type="entry name" value="Dimeric alpha+beta barrel"/>
    <property type="match status" value="1"/>
</dbReference>
<reference evidence="3 4" key="1">
    <citation type="submission" date="2018-08" db="EMBL/GenBank/DDBJ databases">
        <title>Microbispora. triticiradicis sp. nov., a novel actinomycete isolated from the root of wheat (Triticum aestivum L.)).</title>
        <authorList>
            <person name="Han C."/>
        </authorList>
    </citation>
    <scope>NUCLEOTIDE SEQUENCE [LARGE SCALE GENOMIC DNA]</scope>
    <source>
        <strain evidence="3 4">NEAU-HRDPA2-9</strain>
    </source>
</reference>
<organism evidence="3 4">
    <name type="scientific">Microbispora triticiradicis</name>
    <dbReference type="NCBI Taxonomy" id="2200763"/>
    <lineage>
        <taxon>Bacteria</taxon>
        <taxon>Bacillati</taxon>
        <taxon>Actinomycetota</taxon>
        <taxon>Actinomycetes</taxon>
        <taxon>Streptosporangiales</taxon>
        <taxon>Streptosporangiaceae</taxon>
        <taxon>Microbispora</taxon>
    </lineage>
</organism>
<evidence type="ECO:0000259" key="2">
    <source>
        <dbReference type="Pfam" id="PF03795"/>
    </source>
</evidence>
<dbReference type="EMBL" id="QFZU02000004">
    <property type="protein sequence ID" value="RGA06878.1"/>
    <property type="molecule type" value="Genomic_DNA"/>
</dbReference>
<evidence type="ECO:0000313" key="3">
    <source>
        <dbReference type="EMBL" id="RGA06878.1"/>
    </source>
</evidence>
<dbReference type="InterPro" id="IPR005545">
    <property type="entry name" value="YCII"/>
</dbReference>
<protein>
    <recommendedName>
        <fullName evidence="2">YCII-related domain-containing protein</fullName>
    </recommendedName>
</protein>
<sequence>MSHSFTVANDQGQPTCPISPVVHAGKQGREALVAGDGTVTDGTHPETKRLDGGFTILNLPSREAALEWARKIAASCRCPQEVREFQYDPLS</sequence>